<protein>
    <submittedName>
        <fullName evidence="1">Uncharacterized protein</fullName>
    </submittedName>
</protein>
<keyword evidence="2" id="KW-1185">Reference proteome</keyword>
<name>A0A5C6VY67_9BACI</name>
<dbReference type="OrthoDB" id="2972351at2"/>
<gene>
    <name evidence="1" type="ORF">FS935_14445</name>
</gene>
<accession>A0A5C6VY67</accession>
<dbReference type="RefSeq" id="WP_146949353.1">
    <property type="nucleotide sequence ID" value="NZ_VOQF01000007.1"/>
</dbReference>
<organism evidence="1 2">
    <name type="scientific">Metabacillus litoralis</name>
    <dbReference type="NCBI Taxonomy" id="152268"/>
    <lineage>
        <taxon>Bacteria</taxon>
        <taxon>Bacillati</taxon>
        <taxon>Bacillota</taxon>
        <taxon>Bacilli</taxon>
        <taxon>Bacillales</taxon>
        <taxon>Bacillaceae</taxon>
        <taxon>Metabacillus</taxon>
    </lineage>
</organism>
<dbReference type="Proteomes" id="UP000321363">
    <property type="component" value="Unassembled WGS sequence"/>
</dbReference>
<reference evidence="1 2" key="1">
    <citation type="journal article" date="2005" name="Int. J. Syst. Evol. Microbiol.">
        <title>Bacillus litoralis sp. nov., isolated from a tidal flat of the Yellow Sea in Korea.</title>
        <authorList>
            <person name="Yoon J.H."/>
            <person name="Oh T.K."/>
        </authorList>
    </citation>
    <scope>NUCLEOTIDE SEQUENCE [LARGE SCALE GENOMIC DNA]</scope>
    <source>
        <strain evidence="1 2">SW-211</strain>
    </source>
</reference>
<comment type="caution">
    <text evidence="1">The sequence shown here is derived from an EMBL/GenBank/DDBJ whole genome shotgun (WGS) entry which is preliminary data.</text>
</comment>
<evidence type="ECO:0000313" key="1">
    <source>
        <dbReference type="EMBL" id="TXC90252.1"/>
    </source>
</evidence>
<dbReference type="EMBL" id="VOQF01000007">
    <property type="protein sequence ID" value="TXC90252.1"/>
    <property type="molecule type" value="Genomic_DNA"/>
</dbReference>
<evidence type="ECO:0000313" key="2">
    <source>
        <dbReference type="Proteomes" id="UP000321363"/>
    </source>
</evidence>
<proteinExistence type="predicted"/>
<dbReference type="AlphaFoldDB" id="A0A5C6VY67"/>
<sequence length="78" mass="9589">MYKNQIKDIFQEYGNERVFEKVEYMKIDLEKVDGLNQDSLEAFFYLFEVDENMTGEQFVFLFCMFSTFYEKEKFPIIF</sequence>